<dbReference type="Gene3D" id="1.10.510.10">
    <property type="entry name" value="Transferase(Phosphotransferase) domain 1"/>
    <property type="match status" value="1"/>
</dbReference>
<sequence length="383" mass="43417">MGATESFGVRAKLRDTLLLRLHLATSKRTEPLETHLLHRYFERHDPTCRGYVPMDVARSVAMQIAQTTFPALEAMFDVDHNGFFHYTAFLSFVCRDKLHVEMDKPIGIVGVYTVSKGLCAVNGAAVTVKRTQLQSIEMVETLGDAIGILATFSHPRLLRYLHSTCYEQTFVLYQEWTEATSLKTILSSFGRMSEPTIRRYLAQVIEAIVYLHRVGIVHRELHGESIYIDRDGSVQVGEFYAGWHLRTASSNLHSFQDSLYDVFRPPETRAAARSFGTKADVWCIGLVALEMLYGTAHLNRVNAAHSSQPPIPHRISPMFRKFLDACFEMTPRDRPHADELRVFAFFHMAPDQDAEFFGAASSLDITMKRLQETAPEPSPFSLR</sequence>
<keyword evidence="2" id="KW-0418">Kinase</keyword>
<dbReference type="PANTHER" id="PTHR24361">
    <property type="entry name" value="MITOGEN-ACTIVATED KINASE KINASE KINASE"/>
    <property type="match status" value="1"/>
</dbReference>
<dbReference type="InterPro" id="IPR000719">
    <property type="entry name" value="Prot_kinase_dom"/>
</dbReference>
<dbReference type="RefSeq" id="XP_008615295.1">
    <property type="nucleotide sequence ID" value="XM_008617073.1"/>
</dbReference>
<dbReference type="InterPro" id="IPR053235">
    <property type="entry name" value="Ser_Thr_kinase"/>
</dbReference>
<dbReference type="STRING" id="1156394.T0Q0X1"/>
<gene>
    <name evidence="2" type="ORF">SDRG_11053</name>
</gene>
<dbReference type="InterPro" id="IPR011009">
    <property type="entry name" value="Kinase-like_dom_sf"/>
</dbReference>
<keyword evidence="2" id="KW-0723">Serine/threonine-protein kinase</keyword>
<dbReference type="VEuPathDB" id="FungiDB:SDRG_11053"/>
<dbReference type="GO" id="GO:0005737">
    <property type="term" value="C:cytoplasm"/>
    <property type="evidence" value="ECO:0007669"/>
    <property type="project" value="TreeGrafter"/>
</dbReference>
<proteinExistence type="predicted"/>
<dbReference type="InParanoid" id="T0Q0X1"/>
<name>T0Q0X1_SAPDV</name>
<dbReference type="GO" id="GO:0005524">
    <property type="term" value="F:ATP binding"/>
    <property type="evidence" value="ECO:0007669"/>
    <property type="project" value="InterPro"/>
</dbReference>
<dbReference type="EMBL" id="JH767169">
    <property type="protein sequence ID" value="EQC31454.1"/>
    <property type="molecule type" value="Genomic_DNA"/>
</dbReference>
<dbReference type="Proteomes" id="UP000030762">
    <property type="component" value="Unassembled WGS sequence"/>
</dbReference>
<reference evidence="2 3" key="1">
    <citation type="submission" date="2012-04" db="EMBL/GenBank/DDBJ databases">
        <title>The Genome Sequence of Saprolegnia declina VS20.</title>
        <authorList>
            <consortium name="The Broad Institute Genome Sequencing Platform"/>
            <person name="Russ C."/>
            <person name="Nusbaum C."/>
            <person name="Tyler B."/>
            <person name="van West P."/>
            <person name="Dieguez-Uribeondo J."/>
            <person name="de Bruijn I."/>
            <person name="Tripathy S."/>
            <person name="Jiang R."/>
            <person name="Young S.K."/>
            <person name="Zeng Q."/>
            <person name="Gargeya S."/>
            <person name="Fitzgerald M."/>
            <person name="Haas B."/>
            <person name="Abouelleil A."/>
            <person name="Alvarado L."/>
            <person name="Arachchi H.M."/>
            <person name="Berlin A."/>
            <person name="Chapman S.B."/>
            <person name="Goldberg J."/>
            <person name="Griggs A."/>
            <person name="Gujja S."/>
            <person name="Hansen M."/>
            <person name="Howarth C."/>
            <person name="Imamovic A."/>
            <person name="Larimer J."/>
            <person name="McCowen C."/>
            <person name="Montmayeur A."/>
            <person name="Murphy C."/>
            <person name="Neiman D."/>
            <person name="Pearson M."/>
            <person name="Priest M."/>
            <person name="Roberts A."/>
            <person name="Saif S."/>
            <person name="Shea T."/>
            <person name="Sisk P."/>
            <person name="Sykes S."/>
            <person name="Wortman J."/>
            <person name="Nusbaum C."/>
            <person name="Birren B."/>
        </authorList>
    </citation>
    <scope>NUCLEOTIDE SEQUENCE [LARGE SCALE GENOMIC DNA]</scope>
    <source>
        <strain evidence="2 3">VS20</strain>
    </source>
</reference>
<protein>
    <submittedName>
        <fullName evidence="2">Serine/threonine protein kinase</fullName>
    </submittedName>
</protein>
<evidence type="ECO:0000313" key="3">
    <source>
        <dbReference type="Proteomes" id="UP000030762"/>
    </source>
</evidence>
<dbReference type="GeneID" id="19951780"/>
<accession>T0Q0X1</accession>
<dbReference type="eggNOG" id="KOG0198">
    <property type="taxonomic scope" value="Eukaryota"/>
</dbReference>
<dbReference type="PROSITE" id="PS50011">
    <property type="entry name" value="PROTEIN_KINASE_DOM"/>
    <property type="match status" value="1"/>
</dbReference>
<evidence type="ECO:0000259" key="1">
    <source>
        <dbReference type="PROSITE" id="PS50011"/>
    </source>
</evidence>
<evidence type="ECO:0000313" key="2">
    <source>
        <dbReference type="EMBL" id="EQC31454.1"/>
    </source>
</evidence>
<feature type="domain" description="Protein kinase" evidence="1">
    <location>
        <begin position="100"/>
        <end position="346"/>
    </location>
</feature>
<dbReference type="OMA" id="MLYGTAH"/>
<keyword evidence="2" id="KW-0808">Transferase</keyword>
<dbReference type="GO" id="GO:0004674">
    <property type="term" value="F:protein serine/threonine kinase activity"/>
    <property type="evidence" value="ECO:0007669"/>
    <property type="project" value="UniProtKB-KW"/>
</dbReference>
<dbReference type="Pfam" id="PF00069">
    <property type="entry name" value="Pkinase"/>
    <property type="match status" value="1"/>
</dbReference>
<dbReference type="OrthoDB" id="74619at2759"/>
<organism evidence="2 3">
    <name type="scientific">Saprolegnia diclina (strain VS20)</name>
    <dbReference type="NCBI Taxonomy" id="1156394"/>
    <lineage>
        <taxon>Eukaryota</taxon>
        <taxon>Sar</taxon>
        <taxon>Stramenopiles</taxon>
        <taxon>Oomycota</taxon>
        <taxon>Saprolegniomycetes</taxon>
        <taxon>Saprolegniales</taxon>
        <taxon>Saprolegniaceae</taxon>
        <taxon>Saprolegnia</taxon>
    </lineage>
</organism>
<keyword evidence="3" id="KW-1185">Reference proteome</keyword>
<dbReference type="SUPFAM" id="SSF56112">
    <property type="entry name" value="Protein kinase-like (PK-like)"/>
    <property type="match status" value="1"/>
</dbReference>
<dbReference type="AlphaFoldDB" id="T0Q0X1"/>